<dbReference type="Pfam" id="PF00651">
    <property type="entry name" value="BTB"/>
    <property type="match status" value="1"/>
</dbReference>
<feature type="domain" description="BTB" evidence="2">
    <location>
        <begin position="127"/>
        <end position="198"/>
    </location>
</feature>
<dbReference type="SUPFAM" id="SSF54695">
    <property type="entry name" value="POZ domain"/>
    <property type="match status" value="1"/>
</dbReference>
<dbReference type="InterPro" id="IPR000210">
    <property type="entry name" value="BTB/POZ_dom"/>
</dbReference>
<feature type="region of interest" description="Disordered" evidence="1">
    <location>
        <begin position="328"/>
        <end position="354"/>
    </location>
</feature>
<dbReference type="PANTHER" id="PTHR47843:SF2">
    <property type="entry name" value="BTB DOMAIN-CONTAINING PROTEIN"/>
    <property type="match status" value="1"/>
</dbReference>
<protein>
    <recommendedName>
        <fullName evidence="2">BTB domain-containing protein</fullName>
    </recommendedName>
</protein>
<comment type="caution">
    <text evidence="3">The sequence shown here is derived from an EMBL/GenBank/DDBJ whole genome shotgun (WGS) entry which is preliminary data.</text>
</comment>
<dbReference type="EMBL" id="JAKIXB020000026">
    <property type="protein sequence ID" value="KAL1597390.1"/>
    <property type="molecule type" value="Genomic_DNA"/>
</dbReference>
<evidence type="ECO:0000256" key="1">
    <source>
        <dbReference type="SAM" id="MobiDB-lite"/>
    </source>
</evidence>
<feature type="compositionally biased region" description="Basic and acidic residues" evidence="1">
    <location>
        <begin position="342"/>
        <end position="354"/>
    </location>
</feature>
<keyword evidence="4" id="KW-1185">Reference proteome</keyword>
<evidence type="ECO:0000313" key="3">
    <source>
        <dbReference type="EMBL" id="KAL1597390.1"/>
    </source>
</evidence>
<dbReference type="Gene3D" id="3.30.710.10">
    <property type="entry name" value="Potassium Channel Kv1.1, Chain A"/>
    <property type="match status" value="1"/>
</dbReference>
<reference evidence="3 4" key="1">
    <citation type="submission" date="2024-02" db="EMBL/GenBank/DDBJ databases">
        <title>De novo assembly and annotation of 12 fungi associated with fruit tree decline syndrome in Ontario, Canada.</title>
        <authorList>
            <person name="Sulman M."/>
            <person name="Ellouze W."/>
            <person name="Ilyukhin E."/>
        </authorList>
    </citation>
    <scope>NUCLEOTIDE SEQUENCE [LARGE SCALE GENOMIC DNA]</scope>
    <source>
        <strain evidence="3 4">M97-236</strain>
    </source>
</reference>
<accession>A0ABR3QZ05</accession>
<dbReference type="InterPro" id="IPR011333">
    <property type="entry name" value="SKP1/BTB/POZ_sf"/>
</dbReference>
<organism evidence="3 4">
    <name type="scientific">Nothophoma quercina</name>
    <dbReference type="NCBI Taxonomy" id="749835"/>
    <lineage>
        <taxon>Eukaryota</taxon>
        <taxon>Fungi</taxon>
        <taxon>Dikarya</taxon>
        <taxon>Ascomycota</taxon>
        <taxon>Pezizomycotina</taxon>
        <taxon>Dothideomycetes</taxon>
        <taxon>Pleosporomycetidae</taxon>
        <taxon>Pleosporales</taxon>
        <taxon>Pleosporineae</taxon>
        <taxon>Didymellaceae</taxon>
        <taxon>Nothophoma</taxon>
    </lineage>
</organism>
<evidence type="ECO:0000259" key="2">
    <source>
        <dbReference type="PROSITE" id="PS50097"/>
    </source>
</evidence>
<evidence type="ECO:0000313" key="4">
    <source>
        <dbReference type="Proteomes" id="UP001521222"/>
    </source>
</evidence>
<dbReference type="CDD" id="cd18186">
    <property type="entry name" value="BTB_POZ_ZBTB_KLHL-like"/>
    <property type="match status" value="1"/>
</dbReference>
<gene>
    <name evidence="3" type="ORF">SLS59_007420</name>
</gene>
<proteinExistence type="predicted"/>
<dbReference type="Proteomes" id="UP001521222">
    <property type="component" value="Unassembled WGS sequence"/>
</dbReference>
<name>A0ABR3QZ05_9PLEO</name>
<dbReference type="PANTHER" id="PTHR47843">
    <property type="entry name" value="BTB DOMAIN-CONTAINING PROTEIN-RELATED"/>
    <property type="match status" value="1"/>
</dbReference>
<sequence>MKFETVGFKRAMLQQFIEFFVSPGNGGVPFFETIVLAFNHLPENDPFLRLLVDVYCRNYDPANDSDRELRDRKNLPHDFLLRVMLRYSESCRCLRASLDMNDYKLDRMVEDADTERTHVTPIKALLRENVIKVEIGPNHTEYYVHPRLLFHYSEYFKRALNGSWKEAEDWVIMLEDVECQTFEIFLEWLYSQQYPKDHRFGSANQNRTKRLGRVKACAFGDRLMAPAFRAASESALIDDLVLKGGTPFYELIIYAYGNLPSDSPVLHALVDAHCYGFTETADTDKNGELVRRSELPQAFLVEVMVRYMRLQPAMSSRKRLDRCDYHGHAPEERKGQSCQVPRIDDFKGDLSKKF</sequence>
<dbReference type="PROSITE" id="PS50097">
    <property type="entry name" value="BTB"/>
    <property type="match status" value="1"/>
</dbReference>